<dbReference type="RefSeq" id="WP_058117459.1">
    <property type="nucleotide sequence ID" value="NZ_CP011307.1"/>
</dbReference>
<keyword evidence="1" id="KW-0732">Signal</keyword>
<reference evidence="2 3" key="1">
    <citation type="journal article" date="2015" name="Nat. Commun.">
        <title>Production of butyrate from lysine and the Amadori product fructoselysine by a human gut commensal.</title>
        <authorList>
            <person name="Bui T.P."/>
            <person name="Ritari J."/>
            <person name="Boeren S."/>
            <person name="de Waard P."/>
            <person name="Plugge C.M."/>
            <person name="de Vos W.M."/>
        </authorList>
    </citation>
    <scope>NUCLEOTIDE SEQUENCE [LARGE SCALE GENOMIC DNA]</scope>
    <source>
        <strain evidence="2 3">AF211</strain>
    </source>
</reference>
<organism evidence="2 3">
    <name type="scientific">Intestinimonas butyriciproducens</name>
    <dbReference type="NCBI Taxonomy" id="1297617"/>
    <lineage>
        <taxon>Bacteria</taxon>
        <taxon>Bacillati</taxon>
        <taxon>Bacillota</taxon>
        <taxon>Clostridia</taxon>
        <taxon>Eubacteriales</taxon>
        <taxon>Intestinimonas</taxon>
    </lineage>
</organism>
<feature type="signal peptide" evidence="1">
    <location>
        <begin position="1"/>
        <end position="28"/>
    </location>
</feature>
<evidence type="ECO:0000313" key="3">
    <source>
        <dbReference type="Proteomes" id="UP000064844"/>
    </source>
</evidence>
<dbReference type="Proteomes" id="UP000064844">
    <property type="component" value="Chromosome"/>
</dbReference>
<keyword evidence="3" id="KW-1185">Reference proteome</keyword>
<dbReference type="EMBL" id="CP011307">
    <property type="protein sequence ID" value="ALP93628.1"/>
    <property type="molecule type" value="Genomic_DNA"/>
</dbReference>
<dbReference type="KEGG" id="ibu:IB211_01235"/>
<proteinExistence type="predicted"/>
<evidence type="ECO:0008006" key="4">
    <source>
        <dbReference type="Google" id="ProtNLM"/>
    </source>
</evidence>
<reference evidence="3" key="2">
    <citation type="submission" date="2015-04" db="EMBL/GenBank/DDBJ databases">
        <title>A butyrogenic pathway from the amino acid lysine in a human gut commensal.</title>
        <authorList>
            <person name="de Vos W.M."/>
            <person name="Bui N.T.P."/>
            <person name="Plugge C.M."/>
            <person name="Ritari J."/>
        </authorList>
    </citation>
    <scope>NUCLEOTIDE SEQUENCE [LARGE SCALE GENOMIC DNA]</scope>
    <source>
        <strain evidence="3">AF211</strain>
    </source>
</reference>
<gene>
    <name evidence="2" type="ORF">IB211_01235</name>
</gene>
<sequence length="98" mass="10375">MTKKLCFMTRLLAAVLAVVMLSSAIYLAVEADHDCSGDDCAICRQISICENLLKSLGLAGAAAAISAAFTYTMCRAILPCTETIDTLTLVSLKVKLSN</sequence>
<dbReference type="STRING" id="1297617.IB211_01235"/>
<accession>A0A0S2W2Q5</accession>
<feature type="chain" id="PRO_5038631495" description="AraC family transcriptional regulator" evidence="1">
    <location>
        <begin position="29"/>
        <end position="98"/>
    </location>
</feature>
<name>A0A0S2W2Q5_9FIRM</name>
<evidence type="ECO:0000256" key="1">
    <source>
        <dbReference type="SAM" id="SignalP"/>
    </source>
</evidence>
<dbReference type="AlphaFoldDB" id="A0A0S2W2Q5"/>
<evidence type="ECO:0000313" key="2">
    <source>
        <dbReference type="EMBL" id="ALP93628.1"/>
    </source>
</evidence>
<protein>
    <recommendedName>
        <fullName evidence="4">AraC family transcriptional regulator</fullName>
    </recommendedName>
</protein>